<evidence type="ECO:0000259" key="5">
    <source>
        <dbReference type="SMART" id="SM00382"/>
    </source>
</evidence>
<evidence type="ECO:0000256" key="3">
    <source>
        <dbReference type="ARBA" id="ARBA00022806"/>
    </source>
</evidence>
<dbReference type="InterPro" id="IPR003593">
    <property type="entry name" value="AAA+_ATPase"/>
</dbReference>
<keyword evidence="2" id="KW-0378">Hydrolase</keyword>
<keyword evidence="1" id="KW-0547">Nucleotide-binding</keyword>
<evidence type="ECO:0000313" key="7">
    <source>
        <dbReference type="Proteomes" id="UP000249304"/>
    </source>
</evidence>
<evidence type="ECO:0000256" key="4">
    <source>
        <dbReference type="ARBA" id="ARBA00022840"/>
    </source>
</evidence>
<gene>
    <name evidence="6" type="ORF">C1J01_11020</name>
</gene>
<dbReference type="PANTHER" id="PTHR11070">
    <property type="entry name" value="UVRD / RECB / PCRA DNA HELICASE FAMILY MEMBER"/>
    <property type="match status" value="1"/>
</dbReference>
<dbReference type="InterPro" id="IPR014017">
    <property type="entry name" value="DNA_helicase_UvrD-like_C"/>
</dbReference>
<keyword evidence="4" id="KW-0067">ATP-binding</keyword>
<dbReference type="OrthoDB" id="3196525at2"/>
<organism evidence="6 7">
    <name type="scientific">Nonomuraea aridisoli</name>
    <dbReference type="NCBI Taxonomy" id="2070368"/>
    <lineage>
        <taxon>Bacteria</taxon>
        <taxon>Bacillati</taxon>
        <taxon>Actinomycetota</taxon>
        <taxon>Actinomycetes</taxon>
        <taxon>Streptosporangiales</taxon>
        <taxon>Streptosporangiaceae</taxon>
        <taxon>Nonomuraea</taxon>
    </lineage>
</organism>
<sequence>MRGGGLGGNGLCLNEYLESLYKAFTDRICLGTSMEYAAGVAVLCGELRMKAATEPLRETMLRRLTQNLAPDALVLCADGDDRPDLIVVDRAYGLVTIDIDLTGHDPAAREPFSRLNRKISDLRLEAPILERFRPHRLILFGACSEPLVAPSRGGPPRALGFADVEDGEWLARLEPRPLESDDLTSLRSALAPTLTFNVRSRRGAFDPGRGERHRRRIELDAQQAAAATIPVDDVLLLSGPPGSGKTLVLAGRARHLAAQHPGWRIVLLCYNNALVPYLRRLVEDHPDVEVTTFGKFSHAMRHRIALNDPEQAEEDVAAALAKGIPHTVDALLIDESQDFHEAWIRFALATVRPGRGGAVLAGDPRQALYRDTDRPPALTGRRVTQLRLGRPYRSTRQILQAASTTQPDAGPAADDAVLDGEPVELIWAESWNAQATAVAWEIRRMLDHGEREPHDIAILITQWRGSLGRLRAALDGAEVPYLVVTRSNAATFDPCSPGVKIMTVHSAKGHEFDVVVLFGLETLPSPSGDDPERDRQAARRGKVGFVGMTRARDQLLVTYTRDSPYLGRLHGCAGVHSSTWPDDYEV</sequence>
<dbReference type="GO" id="GO:0005524">
    <property type="term" value="F:ATP binding"/>
    <property type="evidence" value="ECO:0007669"/>
    <property type="project" value="UniProtKB-KW"/>
</dbReference>
<dbReference type="Gene3D" id="3.40.50.300">
    <property type="entry name" value="P-loop containing nucleotide triphosphate hydrolases"/>
    <property type="match status" value="2"/>
</dbReference>
<dbReference type="PANTHER" id="PTHR11070:SF2">
    <property type="entry name" value="ATP-DEPENDENT DNA HELICASE SRS2"/>
    <property type="match status" value="1"/>
</dbReference>
<dbReference type="Proteomes" id="UP000249304">
    <property type="component" value="Unassembled WGS sequence"/>
</dbReference>
<feature type="domain" description="AAA+ ATPase" evidence="5">
    <location>
        <begin position="231"/>
        <end position="372"/>
    </location>
</feature>
<reference evidence="6 7" key="1">
    <citation type="submission" date="2018-01" db="EMBL/GenBank/DDBJ databases">
        <title>Draft genome sequence of Nonomuraea sp. KC333.</title>
        <authorList>
            <person name="Sahin N."/>
            <person name="Saygin H."/>
            <person name="Ay H."/>
        </authorList>
    </citation>
    <scope>NUCLEOTIDE SEQUENCE [LARGE SCALE GENOMIC DNA]</scope>
    <source>
        <strain evidence="6 7">KC333</strain>
    </source>
</reference>
<dbReference type="EMBL" id="POUD01000033">
    <property type="protein sequence ID" value="PZG19836.1"/>
    <property type="molecule type" value="Genomic_DNA"/>
</dbReference>
<keyword evidence="3" id="KW-0347">Helicase</keyword>
<dbReference type="SMART" id="SM00382">
    <property type="entry name" value="AAA"/>
    <property type="match status" value="1"/>
</dbReference>
<dbReference type="GO" id="GO:0000725">
    <property type="term" value="P:recombinational repair"/>
    <property type="evidence" value="ECO:0007669"/>
    <property type="project" value="TreeGrafter"/>
</dbReference>
<proteinExistence type="predicted"/>
<accession>A0A2W2E6D1</accession>
<dbReference type="AlphaFoldDB" id="A0A2W2E6D1"/>
<dbReference type="GO" id="GO:0005829">
    <property type="term" value="C:cytosol"/>
    <property type="evidence" value="ECO:0007669"/>
    <property type="project" value="TreeGrafter"/>
</dbReference>
<dbReference type="SUPFAM" id="SSF52540">
    <property type="entry name" value="P-loop containing nucleoside triphosphate hydrolases"/>
    <property type="match status" value="1"/>
</dbReference>
<evidence type="ECO:0000256" key="1">
    <source>
        <dbReference type="ARBA" id="ARBA00022741"/>
    </source>
</evidence>
<protein>
    <recommendedName>
        <fullName evidence="5">AAA+ ATPase domain-containing protein</fullName>
    </recommendedName>
</protein>
<dbReference type="Pfam" id="PF13361">
    <property type="entry name" value="UvrD_C"/>
    <property type="match status" value="1"/>
</dbReference>
<comment type="caution">
    <text evidence="6">The sequence shown here is derived from an EMBL/GenBank/DDBJ whole genome shotgun (WGS) entry which is preliminary data.</text>
</comment>
<name>A0A2W2E6D1_9ACTN</name>
<dbReference type="GO" id="GO:0016787">
    <property type="term" value="F:hydrolase activity"/>
    <property type="evidence" value="ECO:0007669"/>
    <property type="project" value="UniProtKB-KW"/>
</dbReference>
<evidence type="ECO:0000256" key="2">
    <source>
        <dbReference type="ARBA" id="ARBA00022801"/>
    </source>
</evidence>
<keyword evidence="7" id="KW-1185">Reference proteome</keyword>
<dbReference type="Pfam" id="PF13245">
    <property type="entry name" value="AAA_19"/>
    <property type="match status" value="1"/>
</dbReference>
<dbReference type="InterPro" id="IPR027417">
    <property type="entry name" value="P-loop_NTPase"/>
</dbReference>
<dbReference type="GO" id="GO:0003677">
    <property type="term" value="F:DNA binding"/>
    <property type="evidence" value="ECO:0007669"/>
    <property type="project" value="InterPro"/>
</dbReference>
<dbReference type="InterPro" id="IPR000212">
    <property type="entry name" value="DNA_helicase_UvrD/REP"/>
</dbReference>
<dbReference type="GO" id="GO:0043138">
    <property type="term" value="F:3'-5' DNA helicase activity"/>
    <property type="evidence" value="ECO:0007669"/>
    <property type="project" value="TreeGrafter"/>
</dbReference>
<evidence type="ECO:0000313" key="6">
    <source>
        <dbReference type="EMBL" id="PZG19836.1"/>
    </source>
</evidence>